<reference evidence="1 2" key="1">
    <citation type="submission" date="2016-03" db="EMBL/GenBank/DDBJ databases">
        <title>Acinetobacter genomospecies 28 strain ANC 4149.</title>
        <authorList>
            <person name="Radolfova-Krizova L."/>
            <person name="Nemec A."/>
        </authorList>
    </citation>
    <scope>NUCLEOTIDE SEQUENCE [LARGE SCALE GENOMIC DNA]</scope>
    <source>
        <strain evidence="1 2">ANC 4149</strain>
    </source>
</reference>
<gene>
    <name evidence="1" type="ORF">AZH43_03355</name>
</gene>
<dbReference type="STRING" id="1806892.AZH43_03355"/>
<organism evidence="1 2">
    <name type="scientific">Acinetobacter pragensis</name>
    <dbReference type="NCBI Taxonomy" id="1806892"/>
    <lineage>
        <taxon>Bacteria</taxon>
        <taxon>Pseudomonadati</taxon>
        <taxon>Pseudomonadota</taxon>
        <taxon>Gammaproteobacteria</taxon>
        <taxon>Moraxellales</taxon>
        <taxon>Moraxellaceae</taxon>
        <taxon>Acinetobacter</taxon>
    </lineage>
</organism>
<sequence>MQIENGGEFGIDFTNRGNEDDIEPWRLFPFPDSSDMKRIKRTMGHLVQENASIREIEDFPENSIAITNNSSADYLLLCTADDVNLAEEIYL</sequence>
<comment type="caution">
    <text evidence="1">The sequence shown here is derived from an EMBL/GenBank/DDBJ whole genome shotgun (WGS) entry which is preliminary data.</text>
</comment>
<evidence type="ECO:0000313" key="1">
    <source>
        <dbReference type="EMBL" id="KYQ70769.1"/>
    </source>
</evidence>
<dbReference type="OrthoDB" id="1353528at2"/>
<keyword evidence="2" id="KW-1185">Reference proteome</keyword>
<dbReference type="RefSeq" id="WP_067671616.1">
    <property type="nucleotide sequence ID" value="NZ_CBCSIK010000007.1"/>
</dbReference>
<dbReference type="EMBL" id="LUAW01000045">
    <property type="protein sequence ID" value="KYQ70769.1"/>
    <property type="molecule type" value="Genomic_DNA"/>
</dbReference>
<protein>
    <submittedName>
        <fullName evidence="1">Uncharacterized protein</fullName>
    </submittedName>
</protein>
<proteinExistence type="predicted"/>
<evidence type="ECO:0000313" key="2">
    <source>
        <dbReference type="Proteomes" id="UP000076276"/>
    </source>
</evidence>
<dbReference type="Proteomes" id="UP000076276">
    <property type="component" value="Unassembled WGS sequence"/>
</dbReference>
<name>A0A151XYU2_9GAMM</name>
<dbReference type="AlphaFoldDB" id="A0A151XYU2"/>
<accession>A0A151XYU2</accession>